<dbReference type="InterPro" id="IPR003583">
    <property type="entry name" value="Hlx-hairpin-Hlx_DNA-bd_motif"/>
</dbReference>
<dbReference type="InterPro" id="IPR019554">
    <property type="entry name" value="Soluble_ligand-bd"/>
</dbReference>
<evidence type="ECO:0000256" key="1">
    <source>
        <dbReference type="SAM" id="MobiDB-lite"/>
    </source>
</evidence>
<feature type="region of interest" description="Disordered" evidence="1">
    <location>
        <begin position="95"/>
        <end position="114"/>
    </location>
</feature>
<gene>
    <name evidence="4" type="ORF">JJE72_06760</name>
</gene>
<feature type="compositionally biased region" description="Gly residues" evidence="1">
    <location>
        <begin position="191"/>
        <end position="210"/>
    </location>
</feature>
<protein>
    <submittedName>
        <fullName evidence="4">Helix-hairpin-helix domain-containing protein</fullName>
    </submittedName>
</protein>
<dbReference type="Gene3D" id="3.10.560.10">
    <property type="entry name" value="Outer membrane lipoprotein wza domain like"/>
    <property type="match status" value="1"/>
</dbReference>
<keyword evidence="2" id="KW-0472">Membrane</keyword>
<dbReference type="Gene3D" id="1.10.150.280">
    <property type="entry name" value="AF1531-like domain"/>
    <property type="match status" value="1"/>
</dbReference>
<proteinExistence type="predicted"/>
<dbReference type="Pfam" id="PF10531">
    <property type="entry name" value="SLBB"/>
    <property type="match status" value="1"/>
</dbReference>
<dbReference type="SUPFAM" id="SSF47781">
    <property type="entry name" value="RuvA domain 2-like"/>
    <property type="match status" value="1"/>
</dbReference>
<dbReference type="Pfam" id="PF12836">
    <property type="entry name" value="HHH_3"/>
    <property type="match status" value="1"/>
</dbReference>
<dbReference type="PANTHER" id="PTHR21180:SF32">
    <property type="entry name" value="ENDONUCLEASE_EXONUCLEASE_PHOSPHATASE FAMILY DOMAIN-CONTAINING PROTEIN 1"/>
    <property type="match status" value="1"/>
</dbReference>
<sequence length="275" mass="27687">MVLRRESARVRRQEARHRWDALFSDSATAQPAEPLLDLSGGAEEHAEEGGARPSRRTAVRFSLSLRLGAVVAGVLALCLTGWWMTVGSARPEVRSVEAASEQPDSAAPSPSAAAAGPTVHVAGAVAAPGVYHLPPGARVYEAIAAAGGAAGGADVARLNLAARIEDGTQLRVPSEGEAEDHGAAAESPAARGGGGASGGGGPASGRGGGSAPRVNINTAAVEELSTLPRVGPVLAQRIVDYRTAHGRFATPEDLDAVGGIGAKMLESLVPLVTVG</sequence>
<evidence type="ECO:0000313" key="5">
    <source>
        <dbReference type="Proteomes" id="UP000639051"/>
    </source>
</evidence>
<accession>A0ABS1K0K8</accession>
<keyword evidence="2" id="KW-0812">Transmembrane</keyword>
<feature type="domain" description="Helix-hairpin-helix DNA-binding motif class 1" evidence="3">
    <location>
        <begin position="222"/>
        <end position="241"/>
    </location>
</feature>
<organism evidence="4 5">
    <name type="scientific">Sinomonas cellulolyticus</name>
    <dbReference type="NCBI Taxonomy" id="2801916"/>
    <lineage>
        <taxon>Bacteria</taxon>
        <taxon>Bacillati</taxon>
        <taxon>Actinomycetota</taxon>
        <taxon>Actinomycetes</taxon>
        <taxon>Micrococcales</taxon>
        <taxon>Micrococcaceae</taxon>
        <taxon>Sinomonas</taxon>
    </lineage>
</organism>
<evidence type="ECO:0000259" key="3">
    <source>
        <dbReference type="SMART" id="SM00278"/>
    </source>
</evidence>
<dbReference type="PANTHER" id="PTHR21180">
    <property type="entry name" value="ENDONUCLEASE/EXONUCLEASE/PHOSPHATASE FAMILY DOMAIN-CONTAINING PROTEIN 1"/>
    <property type="match status" value="1"/>
</dbReference>
<reference evidence="4 5" key="1">
    <citation type="submission" date="2021-01" db="EMBL/GenBank/DDBJ databases">
        <title>Genome public.</title>
        <authorList>
            <person name="Liu C."/>
            <person name="Sun Q."/>
        </authorList>
    </citation>
    <scope>NUCLEOTIDE SEQUENCE [LARGE SCALE GENOMIC DNA]</scope>
    <source>
        <strain evidence="4 5">JC656</strain>
    </source>
</reference>
<keyword evidence="2" id="KW-1133">Transmembrane helix</keyword>
<dbReference type="RefSeq" id="WP_189691976.1">
    <property type="nucleotide sequence ID" value="NZ_BNCM01000001.1"/>
</dbReference>
<feature type="domain" description="Helix-hairpin-helix DNA-binding motif class 1" evidence="3">
    <location>
        <begin position="252"/>
        <end position="271"/>
    </location>
</feature>
<dbReference type="InterPro" id="IPR010994">
    <property type="entry name" value="RuvA_2-like"/>
</dbReference>
<comment type="caution">
    <text evidence="4">The sequence shown here is derived from an EMBL/GenBank/DDBJ whole genome shotgun (WGS) entry which is preliminary data.</text>
</comment>
<feature type="compositionally biased region" description="Low complexity" evidence="1">
    <location>
        <begin position="98"/>
        <end position="114"/>
    </location>
</feature>
<evidence type="ECO:0000313" key="4">
    <source>
        <dbReference type="EMBL" id="MBL0705209.1"/>
    </source>
</evidence>
<name>A0ABS1K0K8_9MICC</name>
<dbReference type="NCBIfam" id="TIGR00426">
    <property type="entry name" value="competence protein ComEA helix-hairpin-helix repeat region"/>
    <property type="match status" value="1"/>
</dbReference>
<dbReference type="EMBL" id="JAERRC010000020">
    <property type="protein sequence ID" value="MBL0705209.1"/>
    <property type="molecule type" value="Genomic_DNA"/>
</dbReference>
<evidence type="ECO:0000256" key="2">
    <source>
        <dbReference type="SAM" id="Phobius"/>
    </source>
</evidence>
<feature type="region of interest" description="Disordered" evidence="1">
    <location>
        <begin position="169"/>
        <end position="212"/>
    </location>
</feature>
<dbReference type="InterPro" id="IPR051675">
    <property type="entry name" value="Endo/Exo/Phosphatase_dom_1"/>
</dbReference>
<keyword evidence="5" id="KW-1185">Reference proteome</keyword>
<dbReference type="Proteomes" id="UP000639051">
    <property type="component" value="Unassembled WGS sequence"/>
</dbReference>
<dbReference type="SMART" id="SM00278">
    <property type="entry name" value="HhH1"/>
    <property type="match status" value="2"/>
</dbReference>
<dbReference type="InterPro" id="IPR004509">
    <property type="entry name" value="Competence_ComEA_HhH"/>
</dbReference>
<feature type="transmembrane region" description="Helical" evidence="2">
    <location>
        <begin position="63"/>
        <end position="84"/>
    </location>
</feature>